<sequence>MENIRALFPEYEVEPILKGWSTDSKYLLNRGEEKFTLRVSKTKSIQRQKEEFQTIGSIKPMDQLIRPLSYGRLDEKHTFILYSYVEGEDLKEVIVSLDPVLQYDMGIQAGVLLTAIHEVETAGREEVRVRYNRRITDKISAYRQCPVKHVKLEEYIPYVEANRPLLEKRPTVLLHGDYHLGNMILKEQSVHIIDFNRYDFGDPYEEFDRMTMNSSFSPQFSKGLLHGYFKGVPPMKFWRLLKLYALTNALGSISWAQKYSPESMDFIHEMIDQTLADYADKSSPIPGWYRQLIGWQN</sequence>
<gene>
    <name evidence="2" type="ORF">J3A84_11570</name>
</gene>
<organism evidence="2 3">
    <name type="scientific">Proteiniclasticum aestuarii</name>
    <dbReference type="NCBI Taxonomy" id="2817862"/>
    <lineage>
        <taxon>Bacteria</taxon>
        <taxon>Bacillati</taxon>
        <taxon>Bacillota</taxon>
        <taxon>Clostridia</taxon>
        <taxon>Eubacteriales</taxon>
        <taxon>Clostridiaceae</taxon>
        <taxon>Proteiniclasticum</taxon>
    </lineage>
</organism>
<name>A0A939HC07_9CLOT</name>
<dbReference type="Gene3D" id="3.90.1200.10">
    <property type="match status" value="1"/>
</dbReference>
<reference evidence="2" key="1">
    <citation type="submission" date="2021-03" db="EMBL/GenBank/DDBJ databases">
        <title>Proteiniclasticum marinus sp. nov., isolated from tidal flat sediment.</title>
        <authorList>
            <person name="Namirimu T."/>
            <person name="Yang J.-A."/>
            <person name="Yang S.-H."/>
            <person name="Kim Y.-J."/>
            <person name="Kwon K.K."/>
        </authorList>
    </citation>
    <scope>NUCLEOTIDE SEQUENCE</scope>
    <source>
        <strain evidence="2">SCR006</strain>
    </source>
</reference>
<comment type="caution">
    <text evidence="2">The sequence shown here is derived from an EMBL/GenBank/DDBJ whole genome shotgun (WGS) entry which is preliminary data.</text>
</comment>
<dbReference type="InterPro" id="IPR002575">
    <property type="entry name" value="Aminoglycoside_PTrfase"/>
</dbReference>
<dbReference type="Pfam" id="PF01636">
    <property type="entry name" value="APH"/>
    <property type="match status" value="1"/>
</dbReference>
<keyword evidence="3" id="KW-1185">Reference proteome</keyword>
<dbReference type="SUPFAM" id="SSF56112">
    <property type="entry name" value="Protein kinase-like (PK-like)"/>
    <property type="match status" value="1"/>
</dbReference>
<dbReference type="PANTHER" id="PTHR41283:SF1">
    <property type="entry name" value="AMINOGLYCOSIDE PHOSPHOTRANSFERASE DOMAIN-CONTAINING PROTEIN"/>
    <property type="match status" value="1"/>
</dbReference>
<evidence type="ECO:0000313" key="2">
    <source>
        <dbReference type="EMBL" id="MBO1265668.1"/>
    </source>
</evidence>
<dbReference type="InterPro" id="IPR011009">
    <property type="entry name" value="Kinase-like_dom_sf"/>
</dbReference>
<dbReference type="Proteomes" id="UP000664218">
    <property type="component" value="Unassembled WGS sequence"/>
</dbReference>
<protein>
    <submittedName>
        <fullName evidence="2">Phosphotransferase</fullName>
    </submittedName>
</protein>
<dbReference type="EMBL" id="JAFNJU010000009">
    <property type="protein sequence ID" value="MBO1265668.1"/>
    <property type="molecule type" value="Genomic_DNA"/>
</dbReference>
<dbReference type="PANTHER" id="PTHR41283">
    <property type="entry name" value="AMINOGLYCOSIDE PHOSPHOTRANSFERASE"/>
    <property type="match status" value="1"/>
</dbReference>
<accession>A0A939HC07</accession>
<feature type="domain" description="Aminoglycoside phosphotransferase" evidence="1">
    <location>
        <begin position="12"/>
        <end position="238"/>
    </location>
</feature>
<evidence type="ECO:0000259" key="1">
    <source>
        <dbReference type="Pfam" id="PF01636"/>
    </source>
</evidence>
<dbReference type="RefSeq" id="WP_207600194.1">
    <property type="nucleotide sequence ID" value="NZ_JAFNJU010000009.1"/>
</dbReference>
<proteinExistence type="predicted"/>
<dbReference type="AlphaFoldDB" id="A0A939HC07"/>
<evidence type="ECO:0000313" key="3">
    <source>
        <dbReference type="Proteomes" id="UP000664218"/>
    </source>
</evidence>